<keyword evidence="6" id="KW-0804">Transcription</keyword>
<feature type="DNA-binding region" description="OmpR/PhoB-type" evidence="9">
    <location>
        <begin position="130"/>
        <end position="226"/>
    </location>
</feature>
<evidence type="ECO:0000256" key="6">
    <source>
        <dbReference type="ARBA" id="ARBA00023163"/>
    </source>
</evidence>
<name>A0A1G6UWG9_PEPNI</name>
<dbReference type="SMART" id="SM00448">
    <property type="entry name" value="REC"/>
    <property type="match status" value="1"/>
</dbReference>
<dbReference type="SUPFAM" id="SSF46894">
    <property type="entry name" value="C-terminal effector domain of the bipartite response regulators"/>
    <property type="match status" value="1"/>
</dbReference>
<dbReference type="AlphaFoldDB" id="A0A1G6UWG9"/>
<keyword evidence="13" id="KW-1185">Reference proteome</keyword>
<dbReference type="PANTHER" id="PTHR48111">
    <property type="entry name" value="REGULATOR OF RPOS"/>
    <property type="match status" value="1"/>
</dbReference>
<dbReference type="RefSeq" id="WP_091791417.1">
    <property type="nucleotide sequence ID" value="NZ_FNAF01000003.1"/>
</dbReference>
<dbReference type="SUPFAM" id="SSF52172">
    <property type="entry name" value="CheY-like"/>
    <property type="match status" value="1"/>
</dbReference>
<feature type="domain" description="Response regulatory" evidence="10">
    <location>
        <begin position="3"/>
        <end position="117"/>
    </location>
</feature>
<keyword evidence="5 9" id="KW-0238">DNA-binding</keyword>
<dbReference type="GO" id="GO:0005829">
    <property type="term" value="C:cytosol"/>
    <property type="evidence" value="ECO:0007669"/>
    <property type="project" value="TreeGrafter"/>
</dbReference>
<dbReference type="Pfam" id="PF00486">
    <property type="entry name" value="Trans_reg_C"/>
    <property type="match status" value="1"/>
</dbReference>
<dbReference type="Pfam" id="PF00072">
    <property type="entry name" value="Response_reg"/>
    <property type="match status" value="1"/>
</dbReference>
<evidence type="ECO:0000256" key="8">
    <source>
        <dbReference type="PROSITE-ProRule" id="PRU00169"/>
    </source>
</evidence>
<proteinExistence type="predicted"/>
<dbReference type="InterPro" id="IPR001789">
    <property type="entry name" value="Sig_transdc_resp-reg_receiver"/>
</dbReference>
<dbReference type="PANTHER" id="PTHR48111:SF1">
    <property type="entry name" value="TWO-COMPONENT RESPONSE REGULATOR ORR33"/>
    <property type="match status" value="1"/>
</dbReference>
<evidence type="ECO:0000256" key="3">
    <source>
        <dbReference type="ARBA" id="ARBA00023012"/>
    </source>
</evidence>
<dbReference type="InterPro" id="IPR036388">
    <property type="entry name" value="WH-like_DNA-bd_sf"/>
</dbReference>
<evidence type="ECO:0000256" key="4">
    <source>
        <dbReference type="ARBA" id="ARBA00023015"/>
    </source>
</evidence>
<dbReference type="Proteomes" id="UP000198995">
    <property type="component" value="Unassembled WGS sequence"/>
</dbReference>
<dbReference type="PROSITE" id="PS50110">
    <property type="entry name" value="RESPONSE_REGULATORY"/>
    <property type="match status" value="1"/>
</dbReference>
<gene>
    <name evidence="12" type="ORF">SAMN04489866_103160</name>
</gene>
<dbReference type="FunFam" id="1.10.10.10:FF:000018">
    <property type="entry name" value="DNA-binding response regulator ResD"/>
    <property type="match status" value="1"/>
</dbReference>
<dbReference type="EMBL" id="FNAF01000003">
    <property type="protein sequence ID" value="SDD45613.1"/>
    <property type="molecule type" value="Genomic_DNA"/>
</dbReference>
<keyword evidence="3" id="KW-0902">Two-component regulatory system</keyword>
<evidence type="ECO:0000256" key="1">
    <source>
        <dbReference type="ARBA" id="ARBA00018672"/>
    </source>
</evidence>
<dbReference type="STRING" id="2741.SAMN04489866_103160"/>
<dbReference type="PROSITE" id="PS51755">
    <property type="entry name" value="OMPR_PHOB"/>
    <property type="match status" value="1"/>
</dbReference>
<feature type="modified residue" description="4-aspartylphosphate" evidence="8">
    <location>
        <position position="50"/>
    </location>
</feature>
<evidence type="ECO:0000256" key="5">
    <source>
        <dbReference type="ARBA" id="ARBA00023125"/>
    </source>
</evidence>
<keyword evidence="4" id="KW-0805">Transcription regulation</keyword>
<evidence type="ECO:0000256" key="7">
    <source>
        <dbReference type="ARBA" id="ARBA00024867"/>
    </source>
</evidence>
<dbReference type="CDD" id="cd00383">
    <property type="entry name" value="trans_reg_C"/>
    <property type="match status" value="1"/>
</dbReference>
<evidence type="ECO:0000313" key="12">
    <source>
        <dbReference type="EMBL" id="SDD45613.1"/>
    </source>
</evidence>
<dbReference type="GO" id="GO:0000156">
    <property type="term" value="F:phosphorelay response regulator activity"/>
    <property type="evidence" value="ECO:0007669"/>
    <property type="project" value="TreeGrafter"/>
</dbReference>
<keyword evidence="2 8" id="KW-0597">Phosphoprotein</keyword>
<dbReference type="InterPro" id="IPR001867">
    <property type="entry name" value="OmpR/PhoB-type_DNA-bd"/>
</dbReference>
<dbReference type="GO" id="GO:0006355">
    <property type="term" value="P:regulation of DNA-templated transcription"/>
    <property type="evidence" value="ECO:0007669"/>
    <property type="project" value="InterPro"/>
</dbReference>
<sequence>MPDIVIIEDDAAIRKLVCYALDNDGYTAHGFDSAEAFHASDVKADLLILDIMLPDEDGISILKKIRARGDGANLPVMMLTAKGNEYDKVEALDLGADDYMTKPFGVMELLARVKALLRRAGRGLQPATEDAPIEIDKVRLDPARRTVEVDGREVHFTYKEFELLHYLMLNKGLALSRDQLLAAVWGFAAEGESRTVDMHIRLLRQKLGSQDHLIQTVRGVGYKLEAGEQN</sequence>
<comment type="function">
    <text evidence="7">May play the central regulatory role in sporulation. It may be an element of the effector pathway responsible for the activation of sporulation genes in response to nutritional stress. Spo0A may act in concert with spo0H (a sigma factor) to control the expression of some genes that are critical to the sporulation process.</text>
</comment>
<evidence type="ECO:0000256" key="9">
    <source>
        <dbReference type="PROSITE-ProRule" id="PRU01091"/>
    </source>
</evidence>
<dbReference type="Gene3D" id="3.40.50.2300">
    <property type="match status" value="1"/>
</dbReference>
<dbReference type="SMART" id="SM00862">
    <property type="entry name" value="Trans_reg_C"/>
    <property type="match status" value="1"/>
</dbReference>
<dbReference type="GO" id="GO:0000976">
    <property type="term" value="F:transcription cis-regulatory region binding"/>
    <property type="evidence" value="ECO:0007669"/>
    <property type="project" value="TreeGrafter"/>
</dbReference>
<evidence type="ECO:0000313" key="13">
    <source>
        <dbReference type="Proteomes" id="UP000198995"/>
    </source>
</evidence>
<evidence type="ECO:0000256" key="2">
    <source>
        <dbReference type="ARBA" id="ARBA00022553"/>
    </source>
</evidence>
<accession>A0A1G6UWG9</accession>
<reference evidence="12 13" key="1">
    <citation type="submission" date="2016-10" db="EMBL/GenBank/DDBJ databases">
        <authorList>
            <person name="de Groot N.N."/>
        </authorList>
    </citation>
    <scope>NUCLEOTIDE SEQUENCE [LARGE SCALE GENOMIC DNA]</scope>
    <source>
        <strain evidence="12 13">DSM 20475</strain>
    </source>
</reference>
<dbReference type="GO" id="GO:0032993">
    <property type="term" value="C:protein-DNA complex"/>
    <property type="evidence" value="ECO:0007669"/>
    <property type="project" value="TreeGrafter"/>
</dbReference>
<feature type="domain" description="OmpR/PhoB-type" evidence="11">
    <location>
        <begin position="130"/>
        <end position="226"/>
    </location>
</feature>
<protein>
    <recommendedName>
        <fullName evidence="1">Stage 0 sporulation protein A homolog</fullName>
    </recommendedName>
</protein>
<evidence type="ECO:0000259" key="10">
    <source>
        <dbReference type="PROSITE" id="PS50110"/>
    </source>
</evidence>
<dbReference type="InterPro" id="IPR039420">
    <property type="entry name" value="WalR-like"/>
</dbReference>
<dbReference type="Gene3D" id="6.10.250.690">
    <property type="match status" value="1"/>
</dbReference>
<dbReference type="InterPro" id="IPR011006">
    <property type="entry name" value="CheY-like_superfamily"/>
</dbReference>
<dbReference type="Gene3D" id="1.10.10.10">
    <property type="entry name" value="Winged helix-like DNA-binding domain superfamily/Winged helix DNA-binding domain"/>
    <property type="match status" value="1"/>
</dbReference>
<dbReference type="OrthoDB" id="9790454at2"/>
<evidence type="ECO:0000259" key="11">
    <source>
        <dbReference type="PROSITE" id="PS51755"/>
    </source>
</evidence>
<dbReference type="InterPro" id="IPR016032">
    <property type="entry name" value="Sig_transdc_resp-reg_C-effctor"/>
</dbReference>
<organism evidence="12 13">
    <name type="scientific">Peptococcus niger</name>
    <dbReference type="NCBI Taxonomy" id="2741"/>
    <lineage>
        <taxon>Bacteria</taxon>
        <taxon>Bacillati</taxon>
        <taxon>Bacillota</taxon>
        <taxon>Clostridia</taxon>
        <taxon>Eubacteriales</taxon>
        <taxon>Peptococcaceae</taxon>
        <taxon>Peptococcus</taxon>
    </lineage>
</organism>